<name>A0A1G4XE90_9ACTN</name>
<keyword evidence="4" id="KW-0460">Magnesium</keyword>
<dbReference type="CDD" id="cd02612">
    <property type="entry name" value="HAD_PGPPase"/>
    <property type="match status" value="1"/>
</dbReference>
<evidence type="ECO:0000256" key="3">
    <source>
        <dbReference type="ARBA" id="ARBA00022801"/>
    </source>
</evidence>
<dbReference type="GO" id="GO:0016787">
    <property type="term" value="F:hydrolase activity"/>
    <property type="evidence" value="ECO:0007669"/>
    <property type="project" value="UniProtKB-KW"/>
</dbReference>
<keyword evidence="5" id="KW-0812">Transmembrane</keyword>
<evidence type="ECO:0000313" key="7">
    <source>
        <dbReference type="Proteomes" id="UP000198981"/>
    </source>
</evidence>
<dbReference type="NCBIfam" id="TIGR01488">
    <property type="entry name" value="HAD-SF-IB"/>
    <property type="match status" value="1"/>
</dbReference>
<evidence type="ECO:0000256" key="5">
    <source>
        <dbReference type="SAM" id="Phobius"/>
    </source>
</evidence>
<dbReference type="EMBL" id="FMUH01000001">
    <property type="protein sequence ID" value="SCX39486.1"/>
    <property type="molecule type" value="Genomic_DNA"/>
</dbReference>
<dbReference type="InterPro" id="IPR006385">
    <property type="entry name" value="HAD_hydro_SerB1"/>
</dbReference>
<dbReference type="Pfam" id="PF12710">
    <property type="entry name" value="HAD"/>
    <property type="match status" value="1"/>
</dbReference>
<feature type="transmembrane region" description="Helical" evidence="5">
    <location>
        <begin position="247"/>
        <end position="266"/>
    </location>
</feature>
<keyword evidence="5" id="KW-0472">Membrane</keyword>
<dbReference type="Gene3D" id="1.20.1440.100">
    <property type="entry name" value="SG protein - dephosphorylation function"/>
    <property type="match status" value="1"/>
</dbReference>
<dbReference type="InterPro" id="IPR023214">
    <property type="entry name" value="HAD_sf"/>
</dbReference>
<sequence length="277" mass="29916">MLPLASCPMSRDEPRSAVFFDLDKTVIAKSSTLAFGRPFFEGGLINRRAVLKSAYAQFVFSLAGADAVQMERMRAQITAMCTGWSVDTVHEIVRETLHTIVDPLVYAEAVDLIEAHRAAGREVVIVSSSGAEMVEPIGEMLGVDRVVATRMVVVEGRYTGEIEFYAYGEGKAQAMREVAAERGYDLADCHAYSDSITDVPMLMAVGHPTAVNPDRGLRRAATDHGWPVLEFRRPVALSSRSVQRGQVVTGAAVGVGAAVAGLAWYVRRRALGTARGA</sequence>
<keyword evidence="2" id="KW-0479">Metal-binding</keyword>
<protein>
    <submittedName>
        <fullName evidence="6">HAD-superfamily subfamily IB hydrolase, TIGR01490</fullName>
    </submittedName>
</protein>
<dbReference type="NCBIfam" id="TIGR01490">
    <property type="entry name" value="HAD-SF-IB-hyp1"/>
    <property type="match status" value="1"/>
</dbReference>
<reference evidence="7" key="1">
    <citation type="submission" date="2016-10" db="EMBL/GenBank/DDBJ databases">
        <authorList>
            <person name="Varghese N."/>
            <person name="Submissions S."/>
        </authorList>
    </citation>
    <scope>NUCLEOTIDE SEQUENCE [LARGE SCALE GENOMIC DNA]</scope>
    <source>
        <strain evidence="7">DSM 45722</strain>
    </source>
</reference>
<dbReference type="InterPro" id="IPR050582">
    <property type="entry name" value="HAD-like_SerB"/>
</dbReference>
<dbReference type="Proteomes" id="UP000198981">
    <property type="component" value="Unassembled WGS sequence"/>
</dbReference>
<dbReference type="Gene3D" id="3.40.50.1000">
    <property type="entry name" value="HAD superfamily/HAD-like"/>
    <property type="match status" value="1"/>
</dbReference>
<dbReference type="FunFam" id="3.40.50.1000:FF:000025">
    <property type="entry name" value="HAD hydrolase, family IB"/>
    <property type="match status" value="1"/>
</dbReference>
<accession>A0A1G4XE90</accession>
<keyword evidence="7" id="KW-1185">Reference proteome</keyword>
<keyword evidence="5" id="KW-1133">Transmembrane helix</keyword>
<dbReference type="InterPro" id="IPR036412">
    <property type="entry name" value="HAD-like_sf"/>
</dbReference>
<evidence type="ECO:0000256" key="2">
    <source>
        <dbReference type="ARBA" id="ARBA00022723"/>
    </source>
</evidence>
<evidence type="ECO:0000256" key="1">
    <source>
        <dbReference type="ARBA" id="ARBA00009184"/>
    </source>
</evidence>
<evidence type="ECO:0000256" key="4">
    <source>
        <dbReference type="ARBA" id="ARBA00022842"/>
    </source>
</evidence>
<dbReference type="PANTHER" id="PTHR43344:SF13">
    <property type="entry name" value="PHOSPHATASE RV3661-RELATED"/>
    <property type="match status" value="1"/>
</dbReference>
<evidence type="ECO:0000313" key="6">
    <source>
        <dbReference type="EMBL" id="SCX39486.1"/>
    </source>
</evidence>
<dbReference type="PANTHER" id="PTHR43344">
    <property type="entry name" value="PHOSPHOSERINE PHOSPHATASE"/>
    <property type="match status" value="1"/>
</dbReference>
<keyword evidence="3 6" id="KW-0378">Hydrolase</keyword>
<dbReference type="SUPFAM" id="SSF56784">
    <property type="entry name" value="HAD-like"/>
    <property type="match status" value="1"/>
</dbReference>
<dbReference type="GO" id="GO:0046872">
    <property type="term" value="F:metal ion binding"/>
    <property type="evidence" value="ECO:0007669"/>
    <property type="project" value="UniProtKB-KW"/>
</dbReference>
<proteinExistence type="inferred from homology"/>
<dbReference type="STRING" id="1960309.SAMN03159343_0682"/>
<organism evidence="6 7">
    <name type="scientific">Klenkia marina</name>
    <dbReference type="NCBI Taxonomy" id="1960309"/>
    <lineage>
        <taxon>Bacteria</taxon>
        <taxon>Bacillati</taxon>
        <taxon>Actinomycetota</taxon>
        <taxon>Actinomycetes</taxon>
        <taxon>Geodermatophilales</taxon>
        <taxon>Geodermatophilaceae</taxon>
        <taxon>Klenkia</taxon>
    </lineage>
</organism>
<comment type="similarity">
    <text evidence="1">Belongs to the HAD-like hydrolase superfamily. SerB family.</text>
</comment>
<dbReference type="AlphaFoldDB" id="A0A1G4XE90"/>
<gene>
    <name evidence="6" type="ORF">SAMN03159343_0682</name>
</gene>